<name>A0A0R3T1T9_RODNA</name>
<keyword evidence="2 4" id="KW-0863">Zinc-finger</keyword>
<proteinExistence type="predicted"/>
<dbReference type="Gene3D" id="1.20.1020.10">
    <property type="entry name" value="TAZ domain"/>
    <property type="match status" value="1"/>
</dbReference>
<evidence type="ECO:0000313" key="7">
    <source>
        <dbReference type="Proteomes" id="UP000278807"/>
    </source>
</evidence>
<organism evidence="8">
    <name type="scientific">Rodentolepis nana</name>
    <name type="common">Dwarf tapeworm</name>
    <name type="synonym">Hymenolepis nana</name>
    <dbReference type="NCBI Taxonomy" id="102285"/>
    <lineage>
        <taxon>Eukaryota</taxon>
        <taxon>Metazoa</taxon>
        <taxon>Spiralia</taxon>
        <taxon>Lophotrochozoa</taxon>
        <taxon>Platyhelminthes</taxon>
        <taxon>Cestoda</taxon>
        <taxon>Eucestoda</taxon>
        <taxon>Cyclophyllidea</taxon>
        <taxon>Hymenolepididae</taxon>
        <taxon>Rodentolepis</taxon>
    </lineage>
</organism>
<dbReference type="AlphaFoldDB" id="A0A0R3T1T9"/>
<reference evidence="6 7" key="2">
    <citation type="submission" date="2018-11" db="EMBL/GenBank/DDBJ databases">
        <authorList>
            <consortium name="Pathogen Informatics"/>
        </authorList>
    </citation>
    <scope>NUCLEOTIDE SEQUENCE [LARGE SCALE GENOMIC DNA]</scope>
</reference>
<reference evidence="8" key="1">
    <citation type="submission" date="2017-02" db="UniProtKB">
        <authorList>
            <consortium name="WormBaseParasite"/>
        </authorList>
    </citation>
    <scope>IDENTIFICATION</scope>
</reference>
<evidence type="ECO:0000259" key="5">
    <source>
        <dbReference type="PROSITE" id="PS50134"/>
    </source>
</evidence>
<dbReference type="SUPFAM" id="SSF57933">
    <property type="entry name" value="TAZ domain"/>
    <property type="match status" value="1"/>
</dbReference>
<keyword evidence="3 4" id="KW-0862">Zinc</keyword>
<dbReference type="WBParaSite" id="HNAJ_0000086101-mRNA-1">
    <property type="protein sequence ID" value="HNAJ_0000086101-mRNA-1"/>
    <property type="gene ID" value="HNAJ_0000086101"/>
</dbReference>
<gene>
    <name evidence="6" type="ORF">HNAJ_LOCUS861</name>
</gene>
<keyword evidence="7" id="KW-1185">Reference proteome</keyword>
<evidence type="ECO:0000313" key="6">
    <source>
        <dbReference type="EMBL" id="VDN96720.1"/>
    </source>
</evidence>
<dbReference type="Pfam" id="PF02135">
    <property type="entry name" value="zf-TAZ"/>
    <property type="match status" value="1"/>
</dbReference>
<accession>A0A0R3T1T9</accession>
<feature type="domain" description="TAZ-type" evidence="5">
    <location>
        <begin position="3"/>
        <end position="86"/>
    </location>
</feature>
<feature type="zinc finger region" description="TAZ-type" evidence="4">
    <location>
        <begin position="3"/>
        <end position="86"/>
    </location>
</feature>
<dbReference type="OrthoDB" id="899at2759"/>
<dbReference type="EMBL" id="UZAE01000280">
    <property type="protein sequence ID" value="VDN96720.1"/>
    <property type="molecule type" value="Genomic_DNA"/>
</dbReference>
<evidence type="ECO:0000256" key="1">
    <source>
        <dbReference type="ARBA" id="ARBA00022723"/>
    </source>
</evidence>
<evidence type="ECO:0000313" key="8">
    <source>
        <dbReference type="WBParaSite" id="HNAJ_0000086101-mRNA-1"/>
    </source>
</evidence>
<sequence length="122" mass="14292">MADVASRPSIKRQFLRWLLHSLWCVKNCLPPRVCNEPRCIQLRPIVRHIIECDNENCIEDHCKIAKETKGHWDGCKRFDCEICCEMYVALKGRLLPDKSMNPNPNIYMTITTTGRTKMIKKM</sequence>
<dbReference type="InterPro" id="IPR000197">
    <property type="entry name" value="Znf_TAZ"/>
</dbReference>
<keyword evidence="1 4" id="KW-0479">Metal-binding</keyword>
<dbReference type="Proteomes" id="UP000278807">
    <property type="component" value="Unassembled WGS sequence"/>
</dbReference>
<dbReference type="PROSITE" id="PS50134">
    <property type="entry name" value="ZF_TAZ"/>
    <property type="match status" value="1"/>
</dbReference>
<evidence type="ECO:0000256" key="3">
    <source>
        <dbReference type="ARBA" id="ARBA00022833"/>
    </source>
</evidence>
<protein>
    <submittedName>
        <fullName evidence="8">TAZ-type domain-containing protein</fullName>
    </submittedName>
</protein>
<dbReference type="SMART" id="SM00551">
    <property type="entry name" value="ZnF_TAZ"/>
    <property type="match status" value="1"/>
</dbReference>
<evidence type="ECO:0000256" key="2">
    <source>
        <dbReference type="ARBA" id="ARBA00022771"/>
    </source>
</evidence>
<dbReference type="GO" id="GO:0008270">
    <property type="term" value="F:zinc ion binding"/>
    <property type="evidence" value="ECO:0007669"/>
    <property type="project" value="UniProtKB-KW"/>
</dbReference>
<dbReference type="InterPro" id="IPR035898">
    <property type="entry name" value="TAZ_dom_sf"/>
</dbReference>
<dbReference type="STRING" id="102285.A0A0R3T1T9"/>
<evidence type="ECO:0000256" key="4">
    <source>
        <dbReference type="PROSITE-ProRule" id="PRU00203"/>
    </source>
</evidence>